<reference evidence="1 2" key="1">
    <citation type="submission" date="2020-08" db="EMBL/GenBank/DDBJ databases">
        <title>Genomic Encyclopedia of Type Strains, Phase IV (KMG-IV): sequencing the most valuable type-strain genomes for metagenomic binning, comparative biology and taxonomic classification.</title>
        <authorList>
            <person name="Goeker M."/>
        </authorList>
    </citation>
    <scope>NUCLEOTIDE SEQUENCE [LARGE SCALE GENOMIC DNA]</scope>
    <source>
        <strain evidence="1 2">DSM 22368</strain>
    </source>
</reference>
<protein>
    <submittedName>
        <fullName evidence="1">Uncharacterized protein</fullName>
    </submittedName>
</protein>
<sequence length="152" mass="17156">MSKVNIEDLNLTLSFKQKVDRYFTESEMRNYLLSGIKGRLKKEGMLGGADAASVYIKVSYYRSFSGELTPWPSKSVTRPIINWSIRVNKNGKEVDAVSKSGQVYNGGFLGNLKTDFTMDLGNNTQEAENRYLDTLADTIAQWIVDRKKTPSQ</sequence>
<dbReference type="InParanoid" id="A0A7X0JRT1"/>
<evidence type="ECO:0000313" key="2">
    <source>
        <dbReference type="Proteomes" id="UP000528457"/>
    </source>
</evidence>
<comment type="caution">
    <text evidence="1">The sequence shown here is derived from an EMBL/GenBank/DDBJ whole genome shotgun (WGS) entry which is preliminary data.</text>
</comment>
<dbReference type="RefSeq" id="WP_166849430.1">
    <property type="nucleotide sequence ID" value="NZ_JAAONY010000001.1"/>
</dbReference>
<gene>
    <name evidence="1" type="ORF">HNR48_001375</name>
</gene>
<name>A0A7X0JRT1_9GAMM</name>
<dbReference type="Proteomes" id="UP000528457">
    <property type="component" value="Unassembled WGS sequence"/>
</dbReference>
<proteinExistence type="predicted"/>
<organism evidence="1 2">
    <name type="scientific">Pseudoteredinibacter isoporae</name>
    <dbReference type="NCBI Taxonomy" id="570281"/>
    <lineage>
        <taxon>Bacteria</taxon>
        <taxon>Pseudomonadati</taxon>
        <taxon>Pseudomonadota</taxon>
        <taxon>Gammaproteobacteria</taxon>
        <taxon>Cellvibrionales</taxon>
        <taxon>Cellvibrionaceae</taxon>
        <taxon>Pseudoteredinibacter</taxon>
    </lineage>
</organism>
<dbReference type="EMBL" id="JACHHT010000001">
    <property type="protein sequence ID" value="MBB6521097.1"/>
    <property type="molecule type" value="Genomic_DNA"/>
</dbReference>
<dbReference type="AlphaFoldDB" id="A0A7X0JRT1"/>
<evidence type="ECO:0000313" key="1">
    <source>
        <dbReference type="EMBL" id="MBB6521097.1"/>
    </source>
</evidence>
<accession>A0A7X0JRT1</accession>
<keyword evidence="2" id="KW-1185">Reference proteome</keyword>